<dbReference type="PANTHER" id="PTHR48475">
    <property type="entry name" value="RIBONUCLEASE H"/>
    <property type="match status" value="1"/>
</dbReference>
<dbReference type="SUPFAM" id="SSF56672">
    <property type="entry name" value="DNA/RNA polymerases"/>
    <property type="match status" value="1"/>
</dbReference>
<keyword evidence="4" id="KW-1185">Reference proteome</keyword>
<evidence type="ECO:0000259" key="2">
    <source>
        <dbReference type="PROSITE" id="PS50879"/>
    </source>
</evidence>
<dbReference type="InterPro" id="IPR041577">
    <property type="entry name" value="RT_RNaseH_2"/>
</dbReference>
<dbReference type="Pfam" id="PF17919">
    <property type="entry name" value="RT_RNaseH_2"/>
    <property type="match status" value="1"/>
</dbReference>
<comment type="caution">
    <text evidence="3">The sequence shown here is derived from an EMBL/GenBank/DDBJ whole genome shotgun (WGS) entry which is preliminary data.</text>
</comment>
<evidence type="ECO:0000313" key="4">
    <source>
        <dbReference type="Proteomes" id="UP000233551"/>
    </source>
</evidence>
<dbReference type="Gene3D" id="3.30.70.270">
    <property type="match status" value="2"/>
</dbReference>
<evidence type="ECO:0000259" key="1">
    <source>
        <dbReference type="PROSITE" id="PS50174"/>
    </source>
</evidence>
<dbReference type="Gene3D" id="3.30.420.10">
    <property type="entry name" value="Ribonuclease H-like superfamily/Ribonuclease H"/>
    <property type="match status" value="1"/>
</dbReference>
<dbReference type="PROSITE" id="PS50174">
    <property type="entry name" value="G_PATCH"/>
    <property type="match status" value="1"/>
</dbReference>
<dbReference type="Pfam" id="PF00078">
    <property type="entry name" value="RVT_1"/>
    <property type="match status" value="1"/>
</dbReference>
<dbReference type="PROSITE" id="PS50879">
    <property type="entry name" value="RNASE_H_1"/>
    <property type="match status" value="1"/>
</dbReference>
<dbReference type="GO" id="GO:0003676">
    <property type="term" value="F:nucleic acid binding"/>
    <property type="evidence" value="ECO:0007669"/>
    <property type="project" value="InterPro"/>
</dbReference>
<dbReference type="SUPFAM" id="SSF53098">
    <property type="entry name" value="Ribonuclease H-like"/>
    <property type="match status" value="1"/>
</dbReference>
<sequence>MDEIHSLIGGMTVLMSLKAINVGPEPKSSKCWAEARCGVEAQKCGRRPKVGLKPNAGPKPRRGFNLSKIFWLKESKLAFCIEEEEEASRAKGSGPSINMISIAAIGEDEDTQKTPIPFVINHAPTEVAIAAVPFVIEVLAKEPYQDSRVPWTYEGEVANAELEMSAMGITRSGRVYQGLEPVDKGKAPATAFSAVPKAVPLLTKKVTDQEAEAFMKVIKASKYKVVEQMGKSPAHISLLALLLISEPHRNALLKVLTGAQIPKDTAPDRIEETVNSIFSNQISFADDELPSEGQGHLRALHIVCKCNNHVVGRVMIDNSSTLNILEIPNAFSLLLGRPWIHAAGAVPSSLHQKLKFFVEGKLITVKGEEDYVVYKETAVPYISIGEDQNLPFHSFNTISVIRDYGEIGPSRTDCMIGKVLLKNDYVPGTGLGPRAQGILRPIEMEEYHNRRGLGFRPSCHEIVQARRGKHLHRLAAHYGKLFRGIPVLPLSQFFAVPPQIMGGTSDSPITESDDFSSDAVEAFLALPAIYVVTEETSSRVHIRPRTRMIDFLTEYQEVFAWSYTNMPGLDPSIVKHFLPLDTERFPPKRQHIMCQRADLLLRIKEEVVKQVDAGFLEIQAEKDKIKTTFITMWGTFCYTVMPFDLKNAGATYHRAMVTLFHDMMHKEIEVYVDDMIAKSKEGEDHLVNLKRLFDRLRKYKLRLNPVKCTFGVKSRKLLGFVVSEKGIEVDPDKVKAIMELPPPSTVREVRSFLGRLNYIARFIANLTDKCQPLFRLLHKNAAVEWDDECQKAFDTVKAYLVQPPVLVPPSPDRPLILYLTVSRQSIGCMLGQKDNSSHTERTIYYLSKKFTEGESNYPEIEKICCALVWVMQRLRQYTLYHTVRLLSKADPLKYLLGSPSSMRNVEKWRCQLTEYDIEYVSRTSVKGQAIADHLAEFPIEDDTPINSDFPDERILQVSDEEETLGWKMYFDGAVNSTGSGIDAVLISPEGRHFLVAAKIDFPCTNNIAEYEACILGLQAAIDLKVKELKVFGDSMLMIFQTLKKWKTKDPKLVSYHEYLEELTENFEDISFTYTPRMKNQFADALATLAPMVSITKENLIEPLEFEIALGQAHCDVIDAVDGKPWYADIKHLLHTCQFPAFTNRHDRRTLRLIAAHFFLSGETLYRRSFDATLLRYVDENEAQRLMEEVHEGNCGPHMNGLMLAKKLMRLGYFWSTMETDCVKHDWHEMVLVRTLGVSDFYPLIYLGNPVLFGLRYGSSSSNRSRDSLHEGSCRVQLKEVEWAKQRYE</sequence>
<dbReference type="InterPro" id="IPR000477">
    <property type="entry name" value="RT_dom"/>
</dbReference>
<organism evidence="3 4">
    <name type="scientific">Punica granatum</name>
    <name type="common">Pomegranate</name>
    <dbReference type="NCBI Taxonomy" id="22663"/>
    <lineage>
        <taxon>Eukaryota</taxon>
        <taxon>Viridiplantae</taxon>
        <taxon>Streptophyta</taxon>
        <taxon>Embryophyta</taxon>
        <taxon>Tracheophyta</taxon>
        <taxon>Spermatophyta</taxon>
        <taxon>Magnoliopsida</taxon>
        <taxon>eudicotyledons</taxon>
        <taxon>Gunneridae</taxon>
        <taxon>Pentapetalae</taxon>
        <taxon>rosids</taxon>
        <taxon>malvids</taxon>
        <taxon>Myrtales</taxon>
        <taxon>Lythraceae</taxon>
        <taxon>Punica</taxon>
    </lineage>
</organism>
<dbReference type="InterPro" id="IPR036397">
    <property type="entry name" value="RNaseH_sf"/>
</dbReference>
<feature type="domain" description="RNase H type-1" evidence="2">
    <location>
        <begin position="962"/>
        <end position="1094"/>
    </location>
</feature>
<dbReference type="Pfam" id="PF01585">
    <property type="entry name" value="G-patch"/>
    <property type="match status" value="1"/>
</dbReference>
<dbReference type="InterPro" id="IPR002156">
    <property type="entry name" value="RNaseH_domain"/>
</dbReference>
<dbReference type="STRING" id="22663.A0A2I0KWP8"/>
<dbReference type="CDD" id="cd09279">
    <property type="entry name" value="RNase_HI_like"/>
    <property type="match status" value="1"/>
</dbReference>
<dbReference type="CDD" id="cd01647">
    <property type="entry name" value="RT_LTR"/>
    <property type="match status" value="1"/>
</dbReference>
<dbReference type="GO" id="GO:0004523">
    <property type="term" value="F:RNA-DNA hybrid ribonuclease activity"/>
    <property type="evidence" value="ECO:0007669"/>
    <property type="project" value="InterPro"/>
</dbReference>
<name>A0A2I0KWP8_PUNGR</name>
<proteinExistence type="predicted"/>
<dbReference type="FunFam" id="3.30.70.270:FF:000023">
    <property type="entry name" value="Pol"/>
    <property type="match status" value="1"/>
</dbReference>
<protein>
    <recommendedName>
        <fullName evidence="5">G-patch domain-containing protein</fullName>
    </recommendedName>
</protein>
<dbReference type="InterPro" id="IPR043128">
    <property type="entry name" value="Rev_trsase/Diguanyl_cyclase"/>
</dbReference>
<dbReference type="Gene3D" id="1.10.340.70">
    <property type="match status" value="1"/>
</dbReference>
<dbReference type="InterPro" id="IPR000467">
    <property type="entry name" value="G_patch_dom"/>
</dbReference>
<dbReference type="Pfam" id="PF13456">
    <property type="entry name" value="RVT_3"/>
    <property type="match status" value="1"/>
</dbReference>
<evidence type="ECO:0000313" key="3">
    <source>
        <dbReference type="EMBL" id="PKI72891.1"/>
    </source>
</evidence>
<dbReference type="SMART" id="SM00443">
    <property type="entry name" value="G_patch"/>
    <property type="match status" value="1"/>
</dbReference>
<dbReference type="Proteomes" id="UP000233551">
    <property type="component" value="Unassembled WGS sequence"/>
</dbReference>
<dbReference type="InterPro" id="IPR043502">
    <property type="entry name" value="DNA/RNA_pol_sf"/>
</dbReference>
<dbReference type="EMBL" id="PGOL01000305">
    <property type="protein sequence ID" value="PKI72891.1"/>
    <property type="molecule type" value="Genomic_DNA"/>
</dbReference>
<dbReference type="InterPro" id="IPR012337">
    <property type="entry name" value="RNaseH-like_sf"/>
</dbReference>
<dbReference type="Gene3D" id="3.10.20.370">
    <property type="match status" value="1"/>
</dbReference>
<dbReference type="PANTHER" id="PTHR48475:SF1">
    <property type="entry name" value="RNASE H TYPE-1 DOMAIN-CONTAINING PROTEIN"/>
    <property type="match status" value="1"/>
</dbReference>
<gene>
    <name evidence="3" type="ORF">CRG98_006693</name>
</gene>
<evidence type="ECO:0008006" key="5">
    <source>
        <dbReference type="Google" id="ProtNLM"/>
    </source>
</evidence>
<accession>A0A2I0KWP8</accession>
<reference evidence="3 4" key="1">
    <citation type="submission" date="2017-11" db="EMBL/GenBank/DDBJ databases">
        <title>De-novo sequencing of pomegranate (Punica granatum L.) genome.</title>
        <authorList>
            <person name="Akparov Z."/>
            <person name="Amiraslanov A."/>
            <person name="Hajiyeva S."/>
            <person name="Abbasov M."/>
            <person name="Kaur K."/>
            <person name="Hamwieh A."/>
            <person name="Solovyev V."/>
            <person name="Salamov A."/>
            <person name="Braich B."/>
            <person name="Kosarev P."/>
            <person name="Mahmoud A."/>
            <person name="Hajiyev E."/>
            <person name="Babayeva S."/>
            <person name="Izzatullayeva V."/>
            <person name="Mammadov A."/>
            <person name="Mammadov A."/>
            <person name="Sharifova S."/>
            <person name="Ojaghi J."/>
            <person name="Eynullazada K."/>
            <person name="Bayramov B."/>
            <person name="Abdulazimova A."/>
            <person name="Shahmuradov I."/>
        </authorList>
    </citation>
    <scope>NUCLEOTIDE SEQUENCE [LARGE SCALE GENOMIC DNA]</scope>
    <source>
        <strain evidence="4">cv. AG2017</strain>
        <tissue evidence="3">Leaf</tissue>
    </source>
</reference>
<feature type="domain" description="G-patch" evidence="1">
    <location>
        <begin position="412"/>
        <end position="458"/>
    </location>
</feature>